<dbReference type="KEGG" id="loa:LOAG_16484"/>
<dbReference type="AlphaFoldDB" id="A0A1S0UMI6"/>
<accession>A0A1S0UMI6</accession>
<reference evidence="1" key="1">
    <citation type="submission" date="2012-04" db="EMBL/GenBank/DDBJ databases">
        <title>The Genome Sequence of Loa loa.</title>
        <authorList>
            <consortium name="The Broad Institute Genome Sequencing Platform"/>
            <consortium name="Broad Institute Genome Sequencing Center for Infectious Disease"/>
            <person name="Nutman T.B."/>
            <person name="Fink D.L."/>
            <person name="Russ C."/>
            <person name="Young S."/>
            <person name="Zeng Q."/>
            <person name="Gargeya S."/>
            <person name="Alvarado L."/>
            <person name="Berlin A."/>
            <person name="Chapman S.B."/>
            <person name="Chen Z."/>
            <person name="Freedman E."/>
            <person name="Gellesch M."/>
            <person name="Goldberg J."/>
            <person name="Griggs A."/>
            <person name="Gujja S."/>
            <person name="Heilman E.R."/>
            <person name="Heiman D."/>
            <person name="Howarth C."/>
            <person name="Mehta T."/>
            <person name="Neiman D."/>
            <person name="Pearson M."/>
            <person name="Roberts A."/>
            <person name="Saif S."/>
            <person name="Shea T."/>
            <person name="Shenoy N."/>
            <person name="Sisk P."/>
            <person name="Stolte C."/>
            <person name="Sykes S."/>
            <person name="White J."/>
            <person name="Yandava C."/>
            <person name="Haas B."/>
            <person name="Henn M.R."/>
            <person name="Nusbaum C."/>
            <person name="Birren B."/>
        </authorList>
    </citation>
    <scope>NUCLEOTIDE SEQUENCE [LARGE SCALE GENOMIC DNA]</scope>
</reference>
<dbReference type="EMBL" id="JH712070">
    <property type="protein sequence ID" value="EJD76608.1"/>
    <property type="molecule type" value="Genomic_DNA"/>
</dbReference>
<name>A0A1S0UMI6_LOALO</name>
<sequence length="150" mass="17565">MATNIIIVNIEPAKERLESLLQEMRTMKLTLLGRNLITEQRQEEYENSKQVVKGYDITPETYEVSRRLLMEKCSELSTITKLLYNDIETAIERRLPRWILDKVHHQRNTDILWSVSRLGNFLGNLLDVNERSLSLGLSYNKPFKAVNVLF</sequence>
<proteinExistence type="predicted"/>
<dbReference type="CTD" id="31251399"/>
<dbReference type="GeneID" id="31251399"/>
<evidence type="ECO:0000313" key="1">
    <source>
        <dbReference type="EMBL" id="EJD76608.1"/>
    </source>
</evidence>
<dbReference type="InParanoid" id="A0A1S0UMI6"/>
<gene>
    <name evidence="1" type="ORF">LOAG_16484</name>
</gene>
<dbReference type="RefSeq" id="XP_020307396.1">
    <property type="nucleotide sequence ID" value="XM_020449136.1"/>
</dbReference>
<organism evidence="1">
    <name type="scientific">Loa loa</name>
    <name type="common">Eye worm</name>
    <name type="synonym">Filaria loa</name>
    <dbReference type="NCBI Taxonomy" id="7209"/>
    <lineage>
        <taxon>Eukaryota</taxon>
        <taxon>Metazoa</taxon>
        <taxon>Ecdysozoa</taxon>
        <taxon>Nematoda</taxon>
        <taxon>Chromadorea</taxon>
        <taxon>Rhabditida</taxon>
        <taxon>Spirurina</taxon>
        <taxon>Spiruromorpha</taxon>
        <taxon>Filarioidea</taxon>
        <taxon>Onchocercidae</taxon>
        <taxon>Loa</taxon>
    </lineage>
</organism>
<protein>
    <submittedName>
        <fullName evidence="1">Uncharacterized protein</fullName>
    </submittedName>
</protein>